<dbReference type="GO" id="GO:0071973">
    <property type="term" value="P:bacterial-type flagellum-dependent cell motility"/>
    <property type="evidence" value="ECO:0007669"/>
    <property type="project" value="TreeGrafter"/>
</dbReference>
<gene>
    <name evidence="8" type="ORF">SAMN05216234_10230</name>
</gene>
<dbReference type="EMBL" id="FOXB01000002">
    <property type="protein sequence ID" value="SFO92081.1"/>
    <property type="molecule type" value="Genomic_DNA"/>
</dbReference>
<evidence type="ECO:0000256" key="1">
    <source>
        <dbReference type="ARBA" id="ARBA00009764"/>
    </source>
</evidence>
<dbReference type="InterPro" id="IPR003481">
    <property type="entry name" value="FliD_N"/>
</dbReference>
<organism evidence="8 9">
    <name type="scientific">Hydrogenimonas thermophila</name>
    <dbReference type="NCBI Taxonomy" id="223786"/>
    <lineage>
        <taxon>Bacteria</taxon>
        <taxon>Pseudomonadati</taxon>
        <taxon>Campylobacterota</taxon>
        <taxon>Epsilonproteobacteria</taxon>
        <taxon>Campylobacterales</taxon>
        <taxon>Hydrogenimonadaceae</taxon>
        <taxon>Hydrogenimonas</taxon>
    </lineage>
</organism>
<keyword evidence="5" id="KW-0964">Secreted</keyword>
<dbReference type="Pfam" id="PF07196">
    <property type="entry name" value="Flagellin_IN"/>
    <property type="match status" value="1"/>
</dbReference>
<comment type="subunit">
    <text evidence="2 5">Homopentamer.</text>
</comment>
<keyword evidence="4 5" id="KW-0975">Bacterial flagellum</keyword>
<protein>
    <recommendedName>
        <fullName evidence="5">Flagellar hook-associated protein 2</fullName>
        <shortName evidence="5">HAP2</shortName>
    </recommendedName>
    <alternativeName>
        <fullName evidence="5">Flagellar cap protein</fullName>
    </alternativeName>
</protein>
<keyword evidence="3" id="KW-0175">Coiled coil</keyword>
<dbReference type="InterPro" id="IPR010809">
    <property type="entry name" value="FliD_C"/>
</dbReference>
<evidence type="ECO:0000256" key="5">
    <source>
        <dbReference type="RuleBase" id="RU362066"/>
    </source>
</evidence>
<keyword evidence="8" id="KW-0282">Flagellum</keyword>
<reference evidence="8 9" key="1">
    <citation type="submission" date="2016-10" db="EMBL/GenBank/DDBJ databases">
        <authorList>
            <person name="de Groot N.N."/>
        </authorList>
    </citation>
    <scope>NUCLEOTIDE SEQUENCE [LARGE SCALE GENOMIC DNA]</scope>
    <source>
        <strain evidence="8 9">EP1-55-1</strain>
    </source>
</reference>
<evidence type="ECO:0000259" key="6">
    <source>
        <dbReference type="Pfam" id="PF02465"/>
    </source>
</evidence>
<dbReference type="GO" id="GO:0009424">
    <property type="term" value="C:bacterial-type flagellum hook"/>
    <property type="evidence" value="ECO:0007669"/>
    <property type="project" value="UniProtKB-UniRule"/>
</dbReference>
<evidence type="ECO:0000256" key="4">
    <source>
        <dbReference type="ARBA" id="ARBA00023143"/>
    </source>
</evidence>
<dbReference type="GO" id="GO:0007155">
    <property type="term" value="P:cell adhesion"/>
    <property type="evidence" value="ECO:0007669"/>
    <property type="project" value="InterPro"/>
</dbReference>
<keyword evidence="8" id="KW-0966">Cell projection</keyword>
<dbReference type="GO" id="GO:0005576">
    <property type="term" value="C:extracellular region"/>
    <property type="evidence" value="ECO:0007669"/>
    <property type="project" value="UniProtKB-SubCell"/>
</dbReference>
<dbReference type="RefSeq" id="WP_092910034.1">
    <property type="nucleotide sequence ID" value="NZ_CP136592.1"/>
</dbReference>
<evidence type="ECO:0000256" key="2">
    <source>
        <dbReference type="ARBA" id="ARBA00011255"/>
    </source>
</evidence>
<feature type="domain" description="Flagellar hook-associated protein 2 C-terminal" evidence="7">
    <location>
        <begin position="218"/>
        <end position="436"/>
    </location>
</feature>
<dbReference type="GO" id="GO:0009421">
    <property type="term" value="C:bacterial-type flagellum filament cap"/>
    <property type="evidence" value="ECO:0007669"/>
    <property type="project" value="InterPro"/>
</dbReference>
<name>A0A1I5L5R8_9BACT</name>
<evidence type="ECO:0000256" key="3">
    <source>
        <dbReference type="ARBA" id="ARBA00023054"/>
    </source>
</evidence>
<dbReference type="InterPro" id="IPR040026">
    <property type="entry name" value="FliD"/>
</dbReference>
<sequence>MADLGALSSLGIGSGTLTYDIIDKLKNADIETQITPIDNKISEIKEKESNLTTITTLTSTLKTAVVDLADSSFFEKRKVSVSGKDVTVKANDGVAVQDINLKVTQLAQTEIEQSKGFATETSSVVDKDTTMTISIDGTAYDINVKAGTTLEELRDQINESTDGNVVASILNTGGDNPYSLILKSSNTGADQAIDISYDDGDPATTNDDFLSFTTVQNAQDALFEFNGVNVTRATNTVDDLVIGVTFELTGTSGEDNRISIERDVEGIADMVSEFVSAYNSWNSNLTEATKFDPDGGTSGIFQGDSTIRRLLSDVKYALFNSEIDGKGAGTYGITVNEDGILSFDRTVFIDELNSDPEKAVEVFTSDIGGVFSSLNDTLKNATDMSTGYLGIYEEQLKREEDHLSEERERSLEMLNKRYDIMAMQFAAYDEMISNMNTSYQSLQMAIDAQLSSK</sequence>
<proteinExistence type="inferred from homology"/>
<evidence type="ECO:0000259" key="7">
    <source>
        <dbReference type="Pfam" id="PF07195"/>
    </source>
</evidence>
<accession>A0A1I5L5R8</accession>
<comment type="similarity">
    <text evidence="1 5">Belongs to the FliD family.</text>
</comment>
<dbReference type="Pfam" id="PF07195">
    <property type="entry name" value="FliD_C"/>
    <property type="match status" value="1"/>
</dbReference>
<evidence type="ECO:0000313" key="8">
    <source>
        <dbReference type="EMBL" id="SFO92081.1"/>
    </source>
</evidence>
<dbReference type="OrthoDB" id="1530at2"/>
<comment type="function">
    <text evidence="5">Required for morphogenesis and for the elongation of the flagellar filament by facilitating polymerization of the flagellin monomers at the tip of growing filament. Forms a capping structure, which prevents flagellin subunits (transported through the central channel of the flagellum) from leaking out without polymerization at the distal end.</text>
</comment>
<keyword evidence="8" id="KW-0969">Cilium</keyword>
<dbReference type="STRING" id="223786.SAMN05216234_10230"/>
<feature type="domain" description="Flagellar hook-associated protein 2 N-terminal" evidence="6">
    <location>
        <begin position="14"/>
        <end position="109"/>
    </location>
</feature>
<comment type="subcellular location">
    <subcellularLocation>
        <location evidence="5">Secreted</location>
    </subcellularLocation>
    <subcellularLocation>
        <location evidence="5">Bacterial flagellum</location>
    </subcellularLocation>
</comment>
<dbReference type="Pfam" id="PF02465">
    <property type="entry name" value="FliD_N"/>
    <property type="match status" value="1"/>
</dbReference>
<dbReference type="Proteomes" id="UP000199227">
    <property type="component" value="Unassembled WGS sequence"/>
</dbReference>
<keyword evidence="9" id="KW-1185">Reference proteome</keyword>
<dbReference type="PANTHER" id="PTHR30288:SF0">
    <property type="entry name" value="FLAGELLAR HOOK-ASSOCIATED PROTEIN 2"/>
    <property type="match status" value="1"/>
</dbReference>
<evidence type="ECO:0000313" key="9">
    <source>
        <dbReference type="Proteomes" id="UP000199227"/>
    </source>
</evidence>
<dbReference type="PANTHER" id="PTHR30288">
    <property type="entry name" value="FLAGELLAR CAP/ASSEMBLY PROTEIN FLID"/>
    <property type="match status" value="1"/>
</dbReference>
<dbReference type="InterPro" id="IPR010810">
    <property type="entry name" value="Flagellin_hook_IN_motif"/>
</dbReference>
<dbReference type="AlphaFoldDB" id="A0A1I5L5R8"/>